<evidence type="ECO:0000313" key="1">
    <source>
        <dbReference type="EMBL" id="KAF4332100.1"/>
    </source>
</evidence>
<dbReference type="SUPFAM" id="SSF52540">
    <property type="entry name" value="P-loop containing nucleoside triphosphate hydrolases"/>
    <property type="match status" value="1"/>
</dbReference>
<reference evidence="1" key="1">
    <citation type="journal article" date="2017" name="Mycologia">
        <title>Fusarium algeriense, sp. nov., a novel toxigenic crown rot pathogen of durum wheat from Algeria is nested in the Fusarium burgessii species complex.</title>
        <authorList>
            <person name="Laraba I."/>
            <person name="Keddad A."/>
            <person name="Boureghda H."/>
            <person name="Abdallah N."/>
            <person name="Vaughan M.M."/>
            <person name="Proctor R.H."/>
            <person name="Busman M."/>
            <person name="O'Donnell K."/>
        </authorList>
    </citation>
    <scope>NUCLEOTIDE SEQUENCE</scope>
    <source>
        <strain evidence="1">NRRL 25174</strain>
    </source>
</reference>
<protein>
    <recommendedName>
        <fullName evidence="3">Adenylylsulfate kinase</fullName>
    </recommendedName>
</protein>
<evidence type="ECO:0008006" key="3">
    <source>
        <dbReference type="Google" id="ProtNLM"/>
    </source>
</evidence>
<dbReference type="AlphaFoldDB" id="A0A9P5A4D9"/>
<evidence type="ECO:0000313" key="2">
    <source>
        <dbReference type="Proteomes" id="UP000730481"/>
    </source>
</evidence>
<dbReference type="EMBL" id="PVQB02001180">
    <property type="protein sequence ID" value="KAF4332100.1"/>
    <property type="molecule type" value="Genomic_DNA"/>
</dbReference>
<sequence>MSTNTKRLVVWINGFPGTGKKTIADAMQQLYPAAKVFDNHKLIDPVAAKFSRDHPEYDEKRREYRQDILQKHVVHSNHDRIVIFTDFQSDNELYTPCAVVSCIAIVFYE</sequence>
<organism evidence="1 2">
    <name type="scientific">Fusarium beomiforme</name>
    <dbReference type="NCBI Taxonomy" id="44412"/>
    <lineage>
        <taxon>Eukaryota</taxon>
        <taxon>Fungi</taxon>
        <taxon>Dikarya</taxon>
        <taxon>Ascomycota</taxon>
        <taxon>Pezizomycotina</taxon>
        <taxon>Sordariomycetes</taxon>
        <taxon>Hypocreomycetidae</taxon>
        <taxon>Hypocreales</taxon>
        <taxon>Nectriaceae</taxon>
        <taxon>Fusarium</taxon>
        <taxon>Fusarium burgessii species complex</taxon>
    </lineage>
</organism>
<gene>
    <name evidence="1" type="ORF">FBEOM_14103</name>
</gene>
<reference evidence="1" key="2">
    <citation type="submission" date="2020-02" db="EMBL/GenBank/DDBJ databases">
        <title>Identification and distribution of gene clusters putatively required for synthesis of sphingolipid metabolism inhibitors in phylogenetically diverse species of the filamentous fungus Fusarium.</title>
        <authorList>
            <person name="Kim H.-S."/>
            <person name="Busman M."/>
            <person name="Brown D.W."/>
            <person name="Divon H."/>
            <person name="Uhlig S."/>
            <person name="Proctor R.H."/>
        </authorList>
    </citation>
    <scope>NUCLEOTIDE SEQUENCE</scope>
    <source>
        <strain evidence="1">NRRL 25174</strain>
    </source>
</reference>
<proteinExistence type="predicted"/>
<dbReference type="OrthoDB" id="5426988at2759"/>
<feature type="non-terminal residue" evidence="1">
    <location>
        <position position="1"/>
    </location>
</feature>
<accession>A0A9P5A4D9</accession>
<comment type="caution">
    <text evidence="1">The sequence shown here is derived from an EMBL/GenBank/DDBJ whole genome shotgun (WGS) entry which is preliminary data.</text>
</comment>
<dbReference type="Proteomes" id="UP000730481">
    <property type="component" value="Unassembled WGS sequence"/>
</dbReference>
<name>A0A9P5A4D9_9HYPO</name>
<dbReference type="InterPro" id="IPR027417">
    <property type="entry name" value="P-loop_NTPase"/>
</dbReference>
<keyword evidence="2" id="KW-1185">Reference proteome</keyword>
<dbReference type="Gene3D" id="3.40.50.300">
    <property type="entry name" value="P-loop containing nucleotide triphosphate hydrolases"/>
    <property type="match status" value="1"/>
</dbReference>